<name>A0AAV4SDX0_9ARAC</name>
<accession>A0AAV4SDX0</accession>
<reference evidence="1 2" key="1">
    <citation type="submission" date="2021-06" db="EMBL/GenBank/DDBJ databases">
        <title>Caerostris darwini draft genome.</title>
        <authorList>
            <person name="Kono N."/>
            <person name="Arakawa K."/>
        </authorList>
    </citation>
    <scope>NUCLEOTIDE SEQUENCE [LARGE SCALE GENOMIC DNA]</scope>
</reference>
<keyword evidence="2" id="KW-1185">Reference proteome</keyword>
<comment type="caution">
    <text evidence="1">The sequence shown here is derived from an EMBL/GenBank/DDBJ whole genome shotgun (WGS) entry which is preliminary data.</text>
</comment>
<protein>
    <submittedName>
        <fullName evidence="1">Uncharacterized protein</fullName>
    </submittedName>
</protein>
<evidence type="ECO:0000313" key="2">
    <source>
        <dbReference type="Proteomes" id="UP001054837"/>
    </source>
</evidence>
<dbReference type="AlphaFoldDB" id="A0AAV4SDX0"/>
<dbReference type="EMBL" id="BPLQ01007752">
    <property type="protein sequence ID" value="GIY32179.1"/>
    <property type="molecule type" value="Genomic_DNA"/>
</dbReference>
<organism evidence="1 2">
    <name type="scientific">Caerostris darwini</name>
    <dbReference type="NCBI Taxonomy" id="1538125"/>
    <lineage>
        <taxon>Eukaryota</taxon>
        <taxon>Metazoa</taxon>
        <taxon>Ecdysozoa</taxon>
        <taxon>Arthropoda</taxon>
        <taxon>Chelicerata</taxon>
        <taxon>Arachnida</taxon>
        <taxon>Araneae</taxon>
        <taxon>Araneomorphae</taxon>
        <taxon>Entelegynae</taxon>
        <taxon>Araneoidea</taxon>
        <taxon>Araneidae</taxon>
        <taxon>Caerostris</taxon>
    </lineage>
</organism>
<evidence type="ECO:0000313" key="1">
    <source>
        <dbReference type="EMBL" id="GIY32179.1"/>
    </source>
</evidence>
<proteinExistence type="predicted"/>
<gene>
    <name evidence="1" type="ORF">CDAR_7161</name>
</gene>
<dbReference type="Proteomes" id="UP001054837">
    <property type="component" value="Unassembled WGS sequence"/>
</dbReference>
<sequence>MGKICSRVLERLVQNLARLLAERSDRWEITAYQGFLRWSQDKGYLEEFLLDVRIDRNGRDGSVSGDGFDCPAKDFFKKRESLRI</sequence>